<evidence type="ECO:0000313" key="3">
    <source>
        <dbReference type="EMBL" id="XBS21673.1"/>
    </source>
</evidence>
<dbReference type="EMBL" id="CP157743">
    <property type="protein sequence ID" value="XBS21673.1"/>
    <property type="molecule type" value="Genomic_DNA"/>
</dbReference>
<proteinExistence type="predicted"/>
<evidence type="ECO:0000313" key="4">
    <source>
        <dbReference type="Proteomes" id="UP001225378"/>
    </source>
</evidence>
<dbReference type="KEGG" id="mech:Q9L42_005990"/>
<reference evidence="3 4" key="1">
    <citation type="journal article" date="2024" name="Microbiology">
        <title>Methylomarinum rosea sp. nov., a novel halophilic methanotrophic bacterium from the hypersaline Lake Elton.</title>
        <authorList>
            <person name="Suleimanov R.Z."/>
            <person name="Oshkin I.Y."/>
            <person name="Danilova O.V."/>
            <person name="Suzina N.E."/>
            <person name="Dedysh S.N."/>
        </authorList>
    </citation>
    <scope>NUCLEOTIDE SEQUENCE [LARGE SCALE GENOMIC DNA]</scope>
    <source>
        <strain evidence="3 4">Ch1-1</strain>
    </source>
</reference>
<dbReference type="AlphaFoldDB" id="A0AAU7NXG0"/>
<feature type="chain" id="PRO_5043896601" evidence="1">
    <location>
        <begin position="22"/>
        <end position="199"/>
    </location>
</feature>
<protein>
    <submittedName>
        <fullName evidence="3">DUF4136 domain-containing protein</fullName>
    </submittedName>
</protein>
<gene>
    <name evidence="3" type="ORF">Q9L42_005990</name>
</gene>
<dbReference type="InterPro" id="IPR025411">
    <property type="entry name" value="DUF4136"/>
</dbReference>
<feature type="domain" description="DUF4136" evidence="2">
    <location>
        <begin position="23"/>
        <end position="195"/>
    </location>
</feature>
<dbReference type="PROSITE" id="PS51257">
    <property type="entry name" value="PROKAR_LIPOPROTEIN"/>
    <property type="match status" value="1"/>
</dbReference>
<dbReference type="Gene3D" id="3.30.160.670">
    <property type="match status" value="1"/>
</dbReference>
<evidence type="ECO:0000256" key="1">
    <source>
        <dbReference type="SAM" id="SignalP"/>
    </source>
</evidence>
<dbReference type="RefSeq" id="WP_305909330.1">
    <property type="nucleotide sequence ID" value="NZ_CP157743.1"/>
</dbReference>
<evidence type="ECO:0000259" key="2">
    <source>
        <dbReference type="Pfam" id="PF13590"/>
    </source>
</evidence>
<dbReference type="Proteomes" id="UP001225378">
    <property type="component" value="Chromosome"/>
</dbReference>
<keyword evidence="1" id="KW-0732">Signal</keyword>
<dbReference type="Pfam" id="PF13590">
    <property type="entry name" value="DUF4136"/>
    <property type="match status" value="1"/>
</dbReference>
<accession>A0AAU7NXG0</accession>
<organism evidence="3 4">
    <name type="scientific">Methylomarinum roseum</name>
    <dbReference type="NCBI Taxonomy" id="3067653"/>
    <lineage>
        <taxon>Bacteria</taxon>
        <taxon>Pseudomonadati</taxon>
        <taxon>Pseudomonadota</taxon>
        <taxon>Gammaproteobacteria</taxon>
        <taxon>Methylococcales</taxon>
        <taxon>Methylococcaceae</taxon>
        <taxon>Methylomarinum</taxon>
    </lineage>
</organism>
<feature type="signal peptide" evidence="1">
    <location>
        <begin position="1"/>
        <end position="21"/>
    </location>
</feature>
<name>A0AAU7NXG0_9GAMM</name>
<sequence length="199" mass="23478">MNRKALLIFPLFLLLSSCATVKVDVDYDGAADFSQLKRYAWLEEKPPSSGNTLLDTNNLLHDRIHQGIDAWFARHGYRKTEVDEADFLVLYRVVVENKTRVTVLSPYYDYPYSWRFGYHRYYYSSFSSFAWSYYPEHRVYEYQRGTLIIDIVDPKSKKLLWRGMAYEDISPHTTQEKKQRYVGRAIKSILAKFPPGDDD</sequence>
<keyword evidence="4" id="KW-1185">Reference proteome</keyword>